<dbReference type="InterPro" id="IPR000182">
    <property type="entry name" value="GNAT_dom"/>
</dbReference>
<organism evidence="2 3">
    <name type="scientific">Ralstonia condita</name>
    <dbReference type="NCBI Taxonomy" id="3058600"/>
    <lineage>
        <taxon>Bacteria</taxon>
        <taxon>Pseudomonadati</taxon>
        <taxon>Pseudomonadota</taxon>
        <taxon>Betaproteobacteria</taxon>
        <taxon>Burkholderiales</taxon>
        <taxon>Burkholderiaceae</taxon>
        <taxon>Ralstonia</taxon>
    </lineage>
</organism>
<dbReference type="EMBL" id="CATYWO010000001">
    <property type="protein sequence ID" value="CAJ0778673.1"/>
    <property type="molecule type" value="Genomic_DNA"/>
</dbReference>
<feature type="domain" description="N-acetyltransferase" evidence="1">
    <location>
        <begin position="73"/>
        <end position="208"/>
    </location>
</feature>
<dbReference type="InterPro" id="IPR016181">
    <property type="entry name" value="Acyl_CoA_acyltransferase"/>
</dbReference>
<dbReference type="Pfam" id="PF13302">
    <property type="entry name" value="Acetyltransf_3"/>
    <property type="match status" value="1"/>
</dbReference>
<dbReference type="Gene3D" id="3.40.630.30">
    <property type="match status" value="1"/>
</dbReference>
<comment type="caution">
    <text evidence="2">The sequence shown here is derived from an EMBL/GenBank/DDBJ whole genome shotgun (WGS) entry which is preliminary data.</text>
</comment>
<gene>
    <name evidence="2" type="ORF">LMG7141_00785</name>
</gene>
<dbReference type="RefSeq" id="WP_316655420.1">
    <property type="nucleotide sequence ID" value="NZ_CATYWO010000001.1"/>
</dbReference>
<keyword evidence="3" id="KW-1185">Reference proteome</keyword>
<dbReference type="SUPFAM" id="SSF55729">
    <property type="entry name" value="Acyl-CoA N-acyltransferases (Nat)"/>
    <property type="match status" value="1"/>
</dbReference>
<name>A0ABM9J0S7_9RALS</name>
<evidence type="ECO:0000259" key="1">
    <source>
        <dbReference type="Pfam" id="PF13302"/>
    </source>
</evidence>
<proteinExistence type="predicted"/>
<reference evidence="2 3" key="1">
    <citation type="submission" date="2023-07" db="EMBL/GenBank/DDBJ databases">
        <authorList>
            <person name="Peeters C."/>
        </authorList>
    </citation>
    <scope>NUCLEOTIDE SEQUENCE [LARGE SCALE GENOMIC DNA]</scope>
    <source>
        <strain evidence="2 3">LMG 7141</strain>
    </source>
</reference>
<protein>
    <recommendedName>
        <fullName evidence="1">N-acetyltransferase domain-containing protein</fullName>
    </recommendedName>
</protein>
<evidence type="ECO:0000313" key="3">
    <source>
        <dbReference type="Proteomes" id="UP001189616"/>
    </source>
</evidence>
<accession>A0ABM9J0S7</accession>
<sequence length="238" mass="26560">MQDQHAQFRHANSTTSAEELARLAKDGDPVIRGAVAANLATSENVIHELAKDADPDVAQIAEARALRISGKNLVLRAARPSDAAFILSLRLNAAKNRFISSVSPDVQKQADYLRGYVEREAIGIEYYFIMEDKEGNALGTVRLYDFQGDSFCWGSWLTVPDAPSFAAIESALLVYDFAFDSLGFQRSHFDVRKGNEKVIAFHTRFGAKVTGETELDLLFSFSKEYYQVTRAKYRKYAA</sequence>
<evidence type="ECO:0000313" key="2">
    <source>
        <dbReference type="EMBL" id="CAJ0778673.1"/>
    </source>
</evidence>
<dbReference type="Proteomes" id="UP001189616">
    <property type="component" value="Unassembled WGS sequence"/>
</dbReference>